<proteinExistence type="predicted"/>
<protein>
    <submittedName>
        <fullName evidence="2">Uncharacterized protein</fullName>
    </submittedName>
</protein>
<keyword evidence="3" id="KW-1185">Reference proteome</keyword>
<dbReference type="Proteomes" id="UP001164390">
    <property type="component" value="Chromosome"/>
</dbReference>
<dbReference type="RefSeq" id="WP_271634724.1">
    <property type="nucleotide sequence ID" value="NZ_CP094970.1"/>
</dbReference>
<reference evidence="2" key="1">
    <citation type="submission" date="2022-01" db="EMBL/GenBank/DDBJ databases">
        <title>Nocardioidaceae gen. sp. A5X3R13.</title>
        <authorList>
            <person name="Lopez Marin M.A."/>
            <person name="Uhlik O."/>
        </authorList>
    </citation>
    <scope>NUCLEOTIDE SEQUENCE</scope>
    <source>
        <strain evidence="2">A5X3R13</strain>
    </source>
</reference>
<dbReference type="AlphaFoldDB" id="A0AA46TJ94"/>
<feature type="compositionally biased region" description="Acidic residues" evidence="1">
    <location>
        <begin position="195"/>
        <end position="211"/>
    </location>
</feature>
<feature type="region of interest" description="Disordered" evidence="1">
    <location>
        <begin position="192"/>
        <end position="214"/>
    </location>
</feature>
<evidence type="ECO:0000256" key="1">
    <source>
        <dbReference type="SAM" id="MobiDB-lite"/>
    </source>
</evidence>
<evidence type="ECO:0000313" key="2">
    <source>
        <dbReference type="EMBL" id="UYM05884.1"/>
    </source>
</evidence>
<sequence>MSLFSHYPGKPDDIVGFGDSLLSSTGAFGGLGGLFGGRTTVAASNVEGTIDAPLLDIRLPVDAGTEQMATATTVAGGALGIFAGAISTYNNGVDSLNRTYERAKAADFFAAPVGDDETGADGEELSDDGRKDLYASRVASARSALEYVLGLREAALMRDLDGTAGDTAFILDVATNPQSLASLTLFGLFGGGGSSDDDDDDEEEDDDDDDGGGLFSDIGGAVSGGFDTVTNVVGGAGEEVWDRGSTLAVYGWDTSVRRVTNPGQTLWDIATGTALTEDLSAVEGIVGEDGELYREGPYCGDDAACLTGVSVPDGADAITTGHTIRVSEEGDPPDDLVAHEMQHVYDIEDVGAAGFYGSYLTDYLTRRAMGESHSEAYEHIMWEQRAYDVGDNYPDKKPQGIIDDLLDKVF</sequence>
<name>A0AA46TJ94_9ACTN</name>
<evidence type="ECO:0000313" key="3">
    <source>
        <dbReference type="Proteomes" id="UP001164390"/>
    </source>
</evidence>
<organism evidence="2 3">
    <name type="scientific">Solicola gregarius</name>
    <dbReference type="NCBI Taxonomy" id="2908642"/>
    <lineage>
        <taxon>Bacteria</taxon>
        <taxon>Bacillati</taxon>
        <taxon>Actinomycetota</taxon>
        <taxon>Actinomycetes</taxon>
        <taxon>Propionibacteriales</taxon>
        <taxon>Nocardioidaceae</taxon>
        <taxon>Solicola</taxon>
    </lineage>
</organism>
<accession>A0AA46TJ94</accession>
<dbReference type="EMBL" id="CP094970">
    <property type="protein sequence ID" value="UYM05884.1"/>
    <property type="molecule type" value="Genomic_DNA"/>
</dbReference>
<gene>
    <name evidence="2" type="ORF">L0C25_02070</name>
</gene>
<dbReference type="KEGG" id="sgrg:L0C25_02070"/>